<keyword evidence="2" id="KW-1185">Reference proteome</keyword>
<dbReference type="EMBL" id="BGZK01000698">
    <property type="protein sequence ID" value="GBP56690.1"/>
    <property type="molecule type" value="Genomic_DNA"/>
</dbReference>
<evidence type="ECO:0000313" key="1">
    <source>
        <dbReference type="EMBL" id="GBP56690.1"/>
    </source>
</evidence>
<dbReference type="AlphaFoldDB" id="A0A4C1X0U2"/>
<sequence length="76" mass="8391">MTIENVRPNETFVFVTAVLSKCLCSDITNDDCPRTHPCDCTRSAGGAFECTRDSLILHRRRLNFGSNADGEISAQI</sequence>
<organism evidence="1 2">
    <name type="scientific">Eumeta variegata</name>
    <name type="common">Bagworm moth</name>
    <name type="synonym">Eumeta japonica</name>
    <dbReference type="NCBI Taxonomy" id="151549"/>
    <lineage>
        <taxon>Eukaryota</taxon>
        <taxon>Metazoa</taxon>
        <taxon>Ecdysozoa</taxon>
        <taxon>Arthropoda</taxon>
        <taxon>Hexapoda</taxon>
        <taxon>Insecta</taxon>
        <taxon>Pterygota</taxon>
        <taxon>Neoptera</taxon>
        <taxon>Endopterygota</taxon>
        <taxon>Lepidoptera</taxon>
        <taxon>Glossata</taxon>
        <taxon>Ditrysia</taxon>
        <taxon>Tineoidea</taxon>
        <taxon>Psychidae</taxon>
        <taxon>Oiketicinae</taxon>
        <taxon>Eumeta</taxon>
    </lineage>
</organism>
<accession>A0A4C1X0U2</accession>
<dbReference type="Proteomes" id="UP000299102">
    <property type="component" value="Unassembled WGS sequence"/>
</dbReference>
<comment type="caution">
    <text evidence="1">The sequence shown here is derived from an EMBL/GenBank/DDBJ whole genome shotgun (WGS) entry which is preliminary data.</text>
</comment>
<evidence type="ECO:0000313" key="2">
    <source>
        <dbReference type="Proteomes" id="UP000299102"/>
    </source>
</evidence>
<gene>
    <name evidence="1" type="ORF">EVAR_12369_1</name>
</gene>
<protein>
    <submittedName>
        <fullName evidence="1">Uncharacterized protein</fullName>
    </submittedName>
</protein>
<reference evidence="1 2" key="1">
    <citation type="journal article" date="2019" name="Commun. Biol.">
        <title>The bagworm genome reveals a unique fibroin gene that provides high tensile strength.</title>
        <authorList>
            <person name="Kono N."/>
            <person name="Nakamura H."/>
            <person name="Ohtoshi R."/>
            <person name="Tomita M."/>
            <person name="Numata K."/>
            <person name="Arakawa K."/>
        </authorList>
    </citation>
    <scope>NUCLEOTIDE SEQUENCE [LARGE SCALE GENOMIC DNA]</scope>
</reference>
<proteinExistence type="predicted"/>
<name>A0A4C1X0U2_EUMVA</name>